<comment type="caution">
    <text evidence="1">The sequence shown here is derived from an EMBL/GenBank/DDBJ whole genome shotgun (WGS) entry which is preliminary data.</text>
</comment>
<gene>
    <name evidence="1" type="ORF">AVEN_223843_1</name>
</gene>
<dbReference type="EMBL" id="BGPR01166142">
    <property type="protein sequence ID" value="GBM13907.1"/>
    <property type="molecule type" value="Genomic_DNA"/>
</dbReference>
<evidence type="ECO:0000313" key="1">
    <source>
        <dbReference type="EMBL" id="GBM13907.1"/>
    </source>
</evidence>
<dbReference type="AlphaFoldDB" id="A0A4Y2DCQ0"/>
<feature type="non-terminal residue" evidence="1">
    <location>
        <position position="48"/>
    </location>
</feature>
<name>A0A4Y2DCQ0_ARAVE</name>
<protein>
    <submittedName>
        <fullName evidence="1">Uncharacterized protein</fullName>
    </submittedName>
</protein>
<evidence type="ECO:0000313" key="2">
    <source>
        <dbReference type="Proteomes" id="UP000499080"/>
    </source>
</evidence>
<keyword evidence="2" id="KW-1185">Reference proteome</keyword>
<accession>A0A4Y2DCQ0</accession>
<dbReference type="Proteomes" id="UP000499080">
    <property type="component" value="Unassembled WGS sequence"/>
</dbReference>
<sequence>MCTKCNRTVNGVISVLPRYLETLNDSRSSNVAGVLVALSGHGSTSPVG</sequence>
<proteinExistence type="predicted"/>
<organism evidence="1 2">
    <name type="scientific">Araneus ventricosus</name>
    <name type="common">Orbweaver spider</name>
    <name type="synonym">Epeira ventricosa</name>
    <dbReference type="NCBI Taxonomy" id="182803"/>
    <lineage>
        <taxon>Eukaryota</taxon>
        <taxon>Metazoa</taxon>
        <taxon>Ecdysozoa</taxon>
        <taxon>Arthropoda</taxon>
        <taxon>Chelicerata</taxon>
        <taxon>Arachnida</taxon>
        <taxon>Araneae</taxon>
        <taxon>Araneomorphae</taxon>
        <taxon>Entelegynae</taxon>
        <taxon>Araneoidea</taxon>
        <taxon>Araneidae</taxon>
        <taxon>Araneus</taxon>
    </lineage>
</organism>
<reference evidence="1 2" key="1">
    <citation type="journal article" date="2019" name="Sci. Rep.">
        <title>Orb-weaving spider Araneus ventricosus genome elucidates the spidroin gene catalogue.</title>
        <authorList>
            <person name="Kono N."/>
            <person name="Nakamura H."/>
            <person name="Ohtoshi R."/>
            <person name="Moran D.A.P."/>
            <person name="Shinohara A."/>
            <person name="Yoshida Y."/>
            <person name="Fujiwara M."/>
            <person name="Mori M."/>
            <person name="Tomita M."/>
            <person name="Arakawa K."/>
        </authorList>
    </citation>
    <scope>NUCLEOTIDE SEQUENCE [LARGE SCALE GENOMIC DNA]</scope>
</reference>